<dbReference type="InterPro" id="IPR006259">
    <property type="entry name" value="Adenyl_kin_sub"/>
</dbReference>
<evidence type="ECO:0000256" key="1">
    <source>
        <dbReference type="ARBA" id="ARBA00007220"/>
    </source>
</evidence>
<dbReference type="EMBL" id="JAQMWT010000565">
    <property type="protein sequence ID" value="KAJ8599411.1"/>
    <property type="molecule type" value="Genomic_DNA"/>
</dbReference>
<evidence type="ECO:0000313" key="7">
    <source>
        <dbReference type="Proteomes" id="UP001230188"/>
    </source>
</evidence>
<sequence length="237" mass="26092">MLKVAGAATLAGATAFGVYKYTQKKEVPKIIISGGPGSGKGTQCENIVAKYGIKHISTGDALRHHVKTGTNLGKEAKAYMERGDLVPDELVIGICKAEMETTEAKKNGWLLDGMPRTKKQCEALEQMNLVPNLFLLLDVPDQVMMERACGRRQDPVTRKIYHVKYKPAPTEEIAKRLIIRSDDTVEKMTNRIAQYHKNIDAVSGSYTDKMVVIDGNRKPDDVFPDVASAIDASMAKK</sequence>
<dbReference type="Proteomes" id="UP001230188">
    <property type="component" value="Unassembled WGS sequence"/>
</dbReference>
<evidence type="ECO:0000256" key="5">
    <source>
        <dbReference type="RuleBase" id="RU003330"/>
    </source>
</evidence>
<keyword evidence="2 5" id="KW-0808">Transferase</keyword>
<keyword evidence="3" id="KW-0547">Nucleotide-binding</keyword>
<dbReference type="InterPro" id="IPR027417">
    <property type="entry name" value="P-loop_NTPase"/>
</dbReference>
<dbReference type="InterPro" id="IPR000850">
    <property type="entry name" value="Adenylat/UMP-CMP_kin"/>
</dbReference>
<evidence type="ECO:0000256" key="4">
    <source>
        <dbReference type="ARBA" id="ARBA00022777"/>
    </source>
</evidence>
<keyword evidence="4 5" id="KW-0418">Kinase</keyword>
<comment type="similarity">
    <text evidence="1 5">Belongs to the adenylate kinase family.</text>
</comment>
<dbReference type="CDD" id="cd01428">
    <property type="entry name" value="ADK"/>
    <property type="match status" value="1"/>
</dbReference>
<dbReference type="Gene3D" id="3.40.50.300">
    <property type="entry name" value="P-loop containing nucleotide triphosphate hydrolases"/>
    <property type="match status" value="1"/>
</dbReference>
<keyword evidence="7" id="KW-1185">Reference proteome</keyword>
<dbReference type="Pfam" id="PF00406">
    <property type="entry name" value="ADK"/>
    <property type="match status" value="1"/>
</dbReference>
<reference evidence="6" key="1">
    <citation type="submission" date="2023-01" db="EMBL/GenBank/DDBJ databases">
        <title>Metagenome sequencing of chrysophaentin producing Chrysophaeum taylorii.</title>
        <authorList>
            <person name="Davison J."/>
            <person name="Bewley C."/>
        </authorList>
    </citation>
    <scope>NUCLEOTIDE SEQUENCE</scope>
    <source>
        <strain evidence="6">NIES-1699</strain>
    </source>
</reference>
<dbReference type="AlphaFoldDB" id="A0AAD7U719"/>
<dbReference type="PANTHER" id="PTHR23359">
    <property type="entry name" value="NUCLEOTIDE KINASE"/>
    <property type="match status" value="1"/>
</dbReference>
<dbReference type="GO" id="GO:0005524">
    <property type="term" value="F:ATP binding"/>
    <property type="evidence" value="ECO:0007669"/>
    <property type="project" value="InterPro"/>
</dbReference>
<dbReference type="PRINTS" id="PR00094">
    <property type="entry name" value="ADENYLTKNASE"/>
</dbReference>
<dbReference type="HAMAP" id="MF_00235">
    <property type="entry name" value="Adenylate_kinase_Adk"/>
    <property type="match status" value="1"/>
</dbReference>
<evidence type="ECO:0000256" key="3">
    <source>
        <dbReference type="ARBA" id="ARBA00022741"/>
    </source>
</evidence>
<dbReference type="NCBIfam" id="TIGR01351">
    <property type="entry name" value="adk"/>
    <property type="match status" value="1"/>
</dbReference>
<dbReference type="InterPro" id="IPR036193">
    <property type="entry name" value="ADK_active_lid_dom_sf"/>
</dbReference>
<gene>
    <name evidence="6" type="ORF">CTAYLR_007978</name>
</gene>
<organism evidence="6 7">
    <name type="scientific">Chrysophaeum taylorii</name>
    <dbReference type="NCBI Taxonomy" id="2483200"/>
    <lineage>
        <taxon>Eukaryota</taxon>
        <taxon>Sar</taxon>
        <taxon>Stramenopiles</taxon>
        <taxon>Ochrophyta</taxon>
        <taxon>Pelagophyceae</taxon>
        <taxon>Pelagomonadales</taxon>
        <taxon>Pelagomonadaceae</taxon>
        <taxon>Chrysophaeum</taxon>
    </lineage>
</organism>
<dbReference type="SUPFAM" id="SSF52540">
    <property type="entry name" value="P-loop containing nucleoside triphosphate hydrolases"/>
    <property type="match status" value="1"/>
</dbReference>
<comment type="caution">
    <text evidence="6">The sequence shown here is derived from an EMBL/GenBank/DDBJ whole genome shotgun (WGS) entry which is preliminary data.</text>
</comment>
<accession>A0AAD7U719</accession>
<name>A0AAD7U719_9STRA</name>
<evidence type="ECO:0008006" key="8">
    <source>
        <dbReference type="Google" id="ProtNLM"/>
    </source>
</evidence>
<dbReference type="GO" id="GO:0004017">
    <property type="term" value="F:AMP kinase activity"/>
    <property type="evidence" value="ECO:0007669"/>
    <property type="project" value="InterPro"/>
</dbReference>
<dbReference type="SUPFAM" id="SSF57774">
    <property type="entry name" value="Microbial and mitochondrial ADK, insert 'zinc finger' domain"/>
    <property type="match status" value="1"/>
</dbReference>
<proteinExistence type="inferred from homology"/>
<evidence type="ECO:0000256" key="2">
    <source>
        <dbReference type="ARBA" id="ARBA00022679"/>
    </source>
</evidence>
<protein>
    <recommendedName>
        <fullName evidence="8">Adenylate kinase</fullName>
    </recommendedName>
</protein>
<evidence type="ECO:0000313" key="6">
    <source>
        <dbReference type="EMBL" id="KAJ8599411.1"/>
    </source>
</evidence>